<keyword evidence="1" id="KW-0808">Transferase</keyword>
<evidence type="ECO:0000259" key="3">
    <source>
        <dbReference type="Pfam" id="PF18152"/>
    </source>
</evidence>
<feature type="domain" description="DAHP synthase ferredoxin-like" evidence="3">
    <location>
        <begin position="1"/>
        <end position="68"/>
    </location>
</feature>
<dbReference type="AlphaFoldDB" id="A0A2K2H726"/>
<dbReference type="NCBIfam" id="NF006421">
    <property type="entry name" value="PRK08673.1"/>
    <property type="match status" value="1"/>
</dbReference>
<evidence type="ECO:0000313" key="5">
    <source>
        <dbReference type="Proteomes" id="UP000236340"/>
    </source>
</evidence>
<dbReference type="InterPro" id="IPR006268">
    <property type="entry name" value="DAHP_syn_2"/>
</dbReference>
<evidence type="ECO:0000313" key="4">
    <source>
        <dbReference type="EMBL" id="PNU19116.1"/>
    </source>
</evidence>
<dbReference type="InterPro" id="IPR013785">
    <property type="entry name" value="Aldolase_TIM"/>
</dbReference>
<comment type="caution">
    <text evidence="4">The sequence shown here is derived from an EMBL/GenBank/DDBJ whole genome shotgun (WGS) entry which is preliminary data.</text>
</comment>
<evidence type="ECO:0000256" key="1">
    <source>
        <dbReference type="ARBA" id="ARBA00022679"/>
    </source>
</evidence>
<dbReference type="InterPro" id="IPR041071">
    <property type="entry name" value="DAHP_snth_FXD"/>
</dbReference>
<dbReference type="GO" id="GO:0016740">
    <property type="term" value="F:transferase activity"/>
    <property type="evidence" value="ECO:0007669"/>
    <property type="project" value="UniProtKB-KW"/>
</dbReference>
<name>A0A2K2H726_9BACT</name>
<dbReference type="Pfam" id="PF00793">
    <property type="entry name" value="DAHP_synth_1"/>
    <property type="match status" value="1"/>
</dbReference>
<dbReference type="RefSeq" id="WP_103116361.1">
    <property type="nucleotide sequence ID" value="NZ_PPFX01000039.1"/>
</dbReference>
<dbReference type="InterPro" id="IPR052899">
    <property type="entry name" value="Class-I_DAHP_synthase"/>
</dbReference>
<dbReference type="Gene3D" id="3.30.70.1140">
    <property type="entry name" value="Phospho-2-dehydro-3-deoxyheptonate aldolase, domain 1"/>
    <property type="match status" value="1"/>
</dbReference>
<protein>
    <submittedName>
        <fullName evidence="4">3-deoxy-7-phosphoheptulonate synthase</fullName>
    </submittedName>
</protein>
<dbReference type="PANTHER" id="PTHR43018:SF3">
    <property type="entry name" value="CARBOXYSOME FORMATION PROTEIN"/>
    <property type="match status" value="1"/>
</dbReference>
<dbReference type="InterPro" id="IPR006218">
    <property type="entry name" value="DAHP1/KDSA"/>
</dbReference>
<dbReference type="GO" id="GO:0016832">
    <property type="term" value="F:aldehyde-lyase activity"/>
    <property type="evidence" value="ECO:0007669"/>
    <property type="project" value="InterPro"/>
</dbReference>
<dbReference type="EMBL" id="PPFX01000039">
    <property type="protein sequence ID" value="PNU19116.1"/>
    <property type="molecule type" value="Genomic_DNA"/>
</dbReference>
<dbReference type="Pfam" id="PF18152">
    <property type="entry name" value="DAHP_snth_FXD"/>
    <property type="match status" value="1"/>
</dbReference>
<dbReference type="NCBIfam" id="NF009239">
    <property type="entry name" value="PRK12595.1"/>
    <property type="match status" value="1"/>
</dbReference>
<gene>
    <name evidence="4" type="primary">aroF</name>
    <name evidence="4" type="ORF">C2E25_14050</name>
</gene>
<accession>A0A2K2H726</accession>
<dbReference type="PANTHER" id="PTHR43018">
    <property type="entry name" value="PHOSPHO-2-DEHYDRO-3-DEOXYHEPTONATE ALDOLASE"/>
    <property type="match status" value="1"/>
</dbReference>
<organism evidence="4 5">
    <name type="scientific">Geothermobacter hydrogeniphilus</name>
    <dbReference type="NCBI Taxonomy" id="1969733"/>
    <lineage>
        <taxon>Bacteria</taxon>
        <taxon>Pseudomonadati</taxon>
        <taxon>Thermodesulfobacteriota</taxon>
        <taxon>Desulfuromonadia</taxon>
        <taxon>Desulfuromonadales</taxon>
        <taxon>Geothermobacteraceae</taxon>
        <taxon>Geothermobacter</taxon>
    </lineage>
</organism>
<dbReference type="GO" id="GO:0009073">
    <property type="term" value="P:aromatic amino acid family biosynthetic process"/>
    <property type="evidence" value="ECO:0007669"/>
    <property type="project" value="InterPro"/>
</dbReference>
<feature type="domain" description="DAHP synthetase I/KDSA" evidence="2">
    <location>
        <begin position="92"/>
        <end position="328"/>
    </location>
</feature>
<evidence type="ECO:0000259" key="2">
    <source>
        <dbReference type="Pfam" id="PF00793"/>
    </source>
</evidence>
<dbReference type="OrthoDB" id="9802281at2"/>
<dbReference type="Gene3D" id="3.20.20.70">
    <property type="entry name" value="Aldolase class I"/>
    <property type="match status" value="1"/>
</dbReference>
<dbReference type="Proteomes" id="UP000236340">
    <property type="component" value="Unassembled WGS sequence"/>
</dbReference>
<proteinExistence type="predicted"/>
<dbReference type="NCBIfam" id="TIGR01361">
    <property type="entry name" value="DAHP_synth_Bsub"/>
    <property type="match status" value="1"/>
</dbReference>
<reference evidence="4 5" key="1">
    <citation type="journal article" date="2018" name="Genome Announc.">
        <title>Genome Sequence of Geothermobacter sp. HR-1 Iron Reducer from the Loihi Seamount.</title>
        <authorList>
            <person name="Smith H."/>
            <person name="Abuyen K."/>
            <person name="Tremblay J."/>
            <person name="Savalia P."/>
            <person name="Perez-Rodriguez I."/>
            <person name="Emerson D."/>
            <person name="Tully B."/>
            <person name="Amend J."/>
        </authorList>
    </citation>
    <scope>NUCLEOTIDE SEQUENCE [LARGE SCALE GENOMIC DNA]</scope>
    <source>
        <strain evidence="4 5">HR-1</strain>
    </source>
</reference>
<dbReference type="SUPFAM" id="SSF51569">
    <property type="entry name" value="Aldolase"/>
    <property type="match status" value="1"/>
</dbReference>
<sequence>MIIVMKSGAGRQELAEVKKRIRELGYKPHVIHGATRNVVGAVGDERGKAVLQSLQSLSGVDNVVPILKPFKLASREVKPEPSLVEIVPGLCVGGDEFIVMAGPCSVENESQILQSAHAVKAAGARLLRGGAFKPRTSPYSFQGLEEEGLKLLAAAREETGLPIVTEVVNPRDVELVARYADVMQVGARNVQNFALLKMLGQLDKPILLKRGMATTIQEYLMSAEYILSEGNRRVILCERGIRTFETATRNTLDISAVPVLKSQTHLPVIVDPSHATGHARLIAPMCYAAVAAGADGLIVEVHPCPEEAASDGPQSLKPADFAAMMKKLAAYAEVAERSLATGD</sequence>